<keyword evidence="3" id="KW-1185">Reference proteome</keyword>
<dbReference type="AlphaFoldDB" id="E2A3T0"/>
<evidence type="ECO:0000256" key="1">
    <source>
        <dbReference type="SAM" id="MobiDB-lite"/>
    </source>
</evidence>
<dbReference type="EMBL" id="GL436466">
    <property type="protein sequence ID" value="EFN71909.1"/>
    <property type="molecule type" value="Genomic_DNA"/>
</dbReference>
<evidence type="ECO:0000313" key="2">
    <source>
        <dbReference type="EMBL" id="EFN71909.1"/>
    </source>
</evidence>
<feature type="compositionally biased region" description="Polar residues" evidence="1">
    <location>
        <begin position="8"/>
        <end position="19"/>
    </location>
</feature>
<dbReference type="InterPro" id="IPR038765">
    <property type="entry name" value="Papain-like_cys_pep_sf"/>
</dbReference>
<dbReference type="InParanoid" id="E2A3T0"/>
<organism evidence="3">
    <name type="scientific">Camponotus floridanus</name>
    <name type="common">Florida carpenter ant</name>
    <dbReference type="NCBI Taxonomy" id="104421"/>
    <lineage>
        <taxon>Eukaryota</taxon>
        <taxon>Metazoa</taxon>
        <taxon>Ecdysozoa</taxon>
        <taxon>Arthropoda</taxon>
        <taxon>Hexapoda</taxon>
        <taxon>Insecta</taxon>
        <taxon>Pterygota</taxon>
        <taxon>Neoptera</taxon>
        <taxon>Endopterygota</taxon>
        <taxon>Hymenoptera</taxon>
        <taxon>Apocrita</taxon>
        <taxon>Aculeata</taxon>
        <taxon>Formicoidea</taxon>
        <taxon>Formicidae</taxon>
        <taxon>Formicinae</taxon>
        <taxon>Camponotus</taxon>
    </lineage>
</organism>
<feature type="region of interest" description="Disordered" evidence="1">
    <location>
        <begin position="1"/>
        <end position="22"/>
    </location>
</feature>
<reference evidence="2 3" key="1">
    <citation type="journal article" date="2010" name="Science">
        <title>Genomic comparison of the ants Camponotus floridanus and Harpegnathos saltator.</title>
        <authorList>
            <person name="Bonasio R."/>
            <person name="Zhang G."/>
            <person name="Ye C."/>
            <person name="Mutti N.S."/>
            <person name="Fang X."/>
            <person name="Qin N."/>
            <person name="Donahue G."/>
            <person name="Yang P."/>
            <person name="Li Q."/>
            <person name="Li C."/>
            <person name="Zhang P."/>
            <person name="Huang Z."/>
            <person name="Berger S.L."/>
            <person name="Reinberg D."/>
            <person name="Wang J."/>
            <person name="Liebig J."/>
        </authorList>
    </citation>
    <scope>NUCLEOTIDE SEQUENCE [LARGE SCALE GENOMIC DNA]</scope>
    <source>
        <strain evidence="3">C129</strain>
    </source>
</reference>
<protein>
    <submittedName>
        <fullName evidence="2">120.7 kDa protein in NOF-FB transposable element</fullName>
    </submittedName>
</protein>
<accession>E2A3T0</accession>
<proteinExistence type="predicted"/>
<dbReference type="SUPFAM" id="SSF54001">
    <property type="entry name" value="Cysteine proteinases"/>
    <property type="match status" value="1"/>
</dbReference>
<dbReference type="Proteomes" id="UP000000311">
    <property type="component" value="Unassembled WGS sequence"/>
</dbReference>
<dbReference type="OMA" id="CDESFIN"/>
<name>E2A3T0_CAMFO</name>
<gene>
    <name evidence="2" type="ORF">EAG_12160</name>
</gene>
<sequence length="629" mass="71639">MNRLKSYNLPNDTSKNPENNDPDLLERFDDFDNEITLQSSNAIDIILKKIKAYSIDNLKQGRLNPYYCSDFGSRLFKLSKQFVLWTAVMITNGQQNSTLVELGDKRIASSARSEEYFRELKHLIFKKGKAMRIDKYLVIHLRSLMGTNKLLNAPEKKTKTDDSKLAHATSEMDPIIIESSKYKDTFVDNQGPSETYSFVKIENSSSNNLSQIKLPEVTIDDTKESDLVDNSIQSANDNMDVIDISTCDESFINNSEDLILKKVSSQSRDSIVDSIASETFFLNEAEDWKGLNKKTNPIKSKISSNANKRGKYLTACPDIEIIHKRPKFTSMLPLLMNGNFLQPINISKQIVSVRNTCAFDSTIQSILAAYHDFAPYSEYLSECNIYLSEFIQTLSTMGATANLYKKRGCILSTTKEIKDGILDCTINISYLQEKFILRDVPSLEKTIRCADCLFENSKIMPVLHLNPDFIYKHGMAGLQEAVNNVYKPSNTSTCLRCKSANIIKSFSAGSHMMLDIEDVGNPLLSARRGYPNCRRQFTIEEIPDKLIYDKYTYKFVSAIIYIDHHYFAFIKRIIGKWENHNDLKKRVMAVTARTLLQKHNIHLLFYVRVSKTIDSTSELKSVSLIDSVT</sequence>
<evidence type="ECO:0000313" key="3">
    <source>
        <dbReference type="Proteomes" id="UP000000311"/>
    </source>
</evidence>